<feature type="non-terminal residue" evidence="1">
    <location>
        <position position="1"/>
    </location>
</feature>
<gene>
    <name evidence="1" type="ORF">S01H1_37013</name>
</gene>
<dbReference type="EMBL" id="BARS01023229">
    <property type="protein sequence ID" value="GAG09130.1"/>
    <property type="molecule type" value="Genomic_DNA"/>
</dbReference>
<name>X0UTS5_9ZZZZ</name>
<proteinExistence type="predicted"/>
<organism evidence="1">
    <name type="scientific">marine sediment metagenome</name>
    <dbReference type="NCBI Taxonomy" id="412755"/>
    <lineage>
        <taxon>unclassified sequences</taxon>
        <taxon>metagenomes</taxon>
        <taxon>ecological metagenomes</taxon>
    </lineage>
</organism>
<dbReference type="AlphaFoldDB" id="X0UTS5"/>
<evidence type="ECO:0000313" key="1">
    <source>
        <dbReference type="EMBL" id="GAG09130.1"/>
    </source>
</evidence>
<protein>
    <submittedName>
        <fullName evidence="1">Uncharacterized protein</fullName>
    </submittedName>
</protein>
<reference evidence="1" key="1">
    <citation type="journal article" date="2014" name="Front. Microbiol.">
        <title>High frequency of phylogenetically diverse reductive dehalogenase-homologous genes in deep subseafloor sedimentary metagenomes.</title>
        <authorList>
            <person name="Kawai M."/>
            <person name="Futagami T."/>
            <person name="Toyoda A."/>
            <person name="Takaki Y."/>
            <person name="Nishi S."/>
            <person name="Hori S."/>
            <person name="Arai W."/>
            <person name="Tsubouchi T."/>
            <person name="Morono Y."/>
            <person name="Uchiyama I."/>
            <person name="Ito T."/>
            <person name="Fujiyama A."/>
            <person name="Inagaki F."/>
            <person name="Takami H."/>
        </authorList>
    </citation>
    <scope>NUCLEOTIDE SEQUENCE</scope>
    <source>
        <strain evidence="1">Expedition CK06-06</strain>
    </source>
</reference>
<accession>X0UTS5</accession>
<comment type="caution">
    <text evidence="1">The sequence shown here is derived from an EMBL/GenBank/DDBJ whole genome shotgun (WGS) entry which is preliminary data.</text>
</comment>
<sequence length="121" mass="13886">QIRNTTDIEEVDYLLEIGSIEEDDDILDLFKVIIAKKDWSFGQPVLKALLKKKNPEDIRIGLLNIASGMLMSYYYDDSKYKTIKIMKDSLIKKDITLPNKTNLILSLCEVFNEIQGEIQGT</sequence>